<organism evidence="2 3">
    <name type="scientific">Saitozyma podzolica</name>
    <dbReference type="NCBI Taxonomy" id="1890683"/>
    <lineage>
        <taxon>Eukaryota</taxon>
        <taxon>Fungi</taxon>
        <taxon>Dikarya</taxon>
        <taxon>Basidiomycota</taxon>
        <taxon>Agaricomycotina</taxon>
        <taxon>Tremellomycetes</taxon>
        <taxon>Tremellales</taxon>
        <taxon>Trimorphomycetaceae</taxon>
        <taxon>Saitozyma</taxon>
    </lineage>
</organism>
<comment type="caution">
    <text evidence="2">The sequence shown here is derived from an EMBL/GenBank/DDBJ whole genome shotgun (WGS) entry which is preliminary data.</text>
</comment>
<proteinExistence type="predicted"/>
<feature type="region of interest" description="Disordered" evidence="1">
    <location>
        <begin position="202"/>
        <end position="224"/>
    </location>
</feature>
<reference evidence="2 3" key="1">
    <citation type="submission" date="2018-11" db="EMBL/GenBank/DDBJ databases">
        <title>Genome sequence of Saitozyma podzolica DSM 27192.</title>
        <authorList>
            <person name="Aliyu H."/>
            <person name="Gorte O."/>
            <person name="Ochsenreither K."/>
        </authorList>
    </citation>
    <scope>NUCLEOTIDE SEQUENCE [LARGE SCALE GENOMIC DNA]</scope>
    <source>
        <strain evidence="2 3">DSM 27192</strain>
    </source>
</reference>
<accession>A0A427YV75</accession>
<gene>
    <name evidence="2" type="ORF">EHS25_000130</name>
</gene>
<keyword evidence="3" id="KW-1185">Reference proteome</keyword>
<evidence type="ECO:0000256" key="1">
    <source>
        <dbReference type="SAM" id="MobiDB-lite"/>
    </source>
</evidence>
<feature type="compositionally biased region" description="Polar residues" evidence="1">
    <location>
        <begin position="271"/>
        <end position="282"/>
    </location>
</feature>
<dbReference type="EMBL" id="RSCD01000001">
    <property type="protein sequence ID" value="RSH95044.1"/>
    <property type="molecule type" value="Genomic_DNA"/>
</dbReference>
<protein>
    <submittedName>
        <fullName evidence="2">Uncharacterized protein</fullName>
    </submittedName>
</protein>
<evidence type="ECO:0000313" key="3">
    <source>
        <dbReference type="Proteomes" id="UP000279259"/>
    </source>
</evidence>
<evidence type="ECO:0000313" key="2">
    <source>
        <dbReference type="EMBL" id="RSH95044.1"/>
    </source>
</evidence>
<name>A0A427YV75_9TREE</name>
<dbReference type="AlphaFoldDB" id="A0A427YV75"/>
<sequence length="807" mass="88528">MSNSSATTDNFLLLLKNVAAQSDLDSYIWKHNDGGYIHPLTADLVRRTRLEIDHLRQAESRLGGSVALAKTLTFMLQNAMSNKERGWIVSDPEKLSLINRVFACSKERERDITQRRQALSMSLQFLPRKSLPLVSFRPEQAAGGSRDHRGINRDQETHFTELLEHIRTLGAPDSQFRSSTREDRMTPLEGYQTNLKDCRDEAVKSESSLNSRHDQAENALAEETTACDHLRSTYRPRTYTGFENMVFQSPLFAEVESALNDLEMSTLVGVSESSRGSATSDGGNQGGGALSENDGEFRRSARSGRHRISREIHLYNFAFGKNHSIAPRVKDSYGDGGSFKIPPALGLAAGMVSRVDVLEAPRQLQCCAGGRYLVNLEEVPASVCPQDDISPEEVCRPPKDTWWKVYDLAGIATQPVRHHLRGAGTSSGGAEEWLPFWTFSKTDNERVCSMAVSAEDDLLITGTLVPEAVGGDPRPDETSTSCVRIDFWRLSPSSNMPPTASLGRSPSPLLSPTAHPAAAHPSFRLAYPRLEDMIEDDEPSDPPETWVHIDVAQDVVAVGVRLRDTPLLSVAVYDWRKGVCLGSVLSPITIREPLAFCLAGPGRLVVAHLVGTPDDADGRASNVETSRAELGGSEVMDPKLCFEVLDIVIPDTHLEPSQSQEQYDRWRDAAHLEFSPGTGYIQDAHGSRVVAVTGGAYIDRPQVPFEVIIDDYHSTGAKHGATGNQDPLDGIDQPSKQLRVVGSSVESRSDQRSVETWGVLTCDTVTVGLEHKTIRLLLEVDDDPVDLAFDGERIYVGLGEAVAIISL</sequence>
<feature type="region of interest" description="Disordered" evidence="1">
    <location>
        <begin position="270"/>
        <end position="304"/>
    </location>
</feature>
<dbReference type="Proteomes" id="UP000279259">
    <property type="component" value="Unassembled WGS sequence"/>
</dbReference>
<dbReference type="OrthoDB" id="10383264at2759"/>